<feature type="compositionally biased region" description="Polar residues" evidence="1">
    <location>
        <begin position="1"/>
        <end position="13"/>
    </location>
</feature>
<name>A0A9N7UP42_PLEPL</name>
<evidence type="ECO:0000256" key="1">
    <source>
        <dbReference type="SAM" id="MobiDB-lite"/>
    </source>
</evidence>
<dbReference type="Proteomes" id="UP001153269">
    <property type="component" value="Unassembled WGS sequence"/>
</dbReference>
<organism evidence="2 3">
    <name type="scientific">Pleuronectes platessa</name>
    <name type="common">European plaice</name>
    <dbReference type="NCBI Taxonomy" id="8262"/>
    <lineage>
        <taxon>Eukaryota</taxon>
        <taxon>Metazoa</taxon>
        <taxon>Chordata</taxon>
        <taxon>Craniata</taxon>
        <taxon>Vertebrata</taxon>
        <taxon>Euteleostomi</taxon>
        <taxon>Actinopterygii</taxon>
        <taxon>Neopterygii</taxon>
        <taxon>Teleostei</taxon>
        <taxon>Neoteleostei</taxon>
        <taxon>Acanthomorphata</taxon>
        <taxon>Carangaria</taxon>
        <taxon>Pleuronectiformes</taxon>
        <taxon>Pleuronectoidei</taxon>
        <taxon>Pleuronectidae</taxon>
        <taxon>Pleuronectes</taxon>
    </lineage>
</organism>
<reference evidence="2" key="1">
    <citation type="submission" date="2020-03" db="EMBL/GenBank/DDBJ databases">
        <authorList>
            <person name="Weist P."/>
        </authorList>
    </citation>
    <scope>NUCLEOTIDE SEQUENCE</scope>
</reference>
<evidence type="ECO:0000313" key="2">
    <source>
        <dbReference type="EMBL" id="CAB1436098.1"/>
    </source>
</evidence>
<sequence length="187" mass="20727">MGNQGKMSRQGSGWKSRPLKQIRPGVSDTCGMLKKWHRQILNSDITGMRGRLIEKTGYAREGKSTLVAQGQRDSAELRKNGVQYQNTAQQPNLKCRYIMGQTRGGPSNFQASSTRERIHRRALPADCPETETRTGRTCVNRRSQRMKHTEGVVWNSPSGSENPMDGGMVCELEAQSDGEQGGEGMEG</sequence>
<feature type="region of interest" description="Disordered" evidence="1">
    <location>
        <begin position="142"/>
        <end position="168"/>
    </location>
</feature>
<gene>
    <name evidence="2" type="ORF">PLEPLA_LOCUS24113</name>
</gene>
<evidence type="ECO:0000313" key="3">
    <source>
        <dbReference type="Proteomes" id="UP001153269"/>
    </source>
</evidence>
<proteinExistence type="predicted"/>
<comment type="caution">
    <text evidence="2">The sequence shown here is derived from an EMBL/GenBank/DDBJ whole genome shotgun (WGS) entry which is preliminary data.</text>
</comment>
<dbReference type="EMBL" id="CADEAL010001855">
    <property type="protein sequence ID" value="CAB1436098.1"/>
    <property type="molecule type" value="Genomic_DNA"/>
</dbReference>
<accession>A0A9N7UP42</accession>
<feature type="region of interest" description="Disordered" evidence="1">
    <location>
        <begin position="1"/>
        <end position="26"/>
    </location>
</feature>
<keyword evidence="3" id="KW-1185">Reference proteome</keyword>
<dbReference type="AlphaFoldDB" id="A0A9N7UP42"/>
<protein>
    <submittedName>
        <fullName evidence="2">Uncharacterized protein</fullName>
    </submittedName>
</protein>